<sequence>MTSSTVAKPDIPAATQGAVFRVDQFVVPNAVLPAFMKQVRRIDALLHEMPGCEQNLVLTRAHDADTTRVLTLVQWQSQTAMVVARDFVQQIYAAEGFAPPAFIQQLGVVADFGVFGVA</sequence>
<dbReference type="EMBL" id="JACHHN010000004">
    <property type="protein sequence ID" value="MBB5191655.1"/>
    <property type="molecule type" value="Genomic_DNA"/>
</dbReference>
<dbReference type="SUPFAM" id="SSF54909">
    <property type="entry name" value="Dimeric alpha+beta barrel"/>
    <property type="match status" value="1"/>
</dbReference>
<accession>A0A840REA1</accession>
<evidence type="ECO:0008006" key="3">
    <source>
        <dbReference type="Google" id="ProtNLM"/>
    </source>
</evidence>
<dbReference type="InterPro" id="IPR011008">
    <property type="entry name" value="Dimeric_a/b-barrel"/>
</dbReference>
<gene>
    <name evidence="1" type="ORF">HNQ50_002385</name>
</gene>
<dbReference type="RefSeq" id="WP_184100882.1">
    <property type="nucleotide sequence ID" value="NZ_JACHHN010000004.1"/>
</dbReference>
<organism evidence="1 2">
    <name type="scientific">Silvimonas terrae</name>
    <dbReference type="NCBI Taxonomy" id="300266"/>
    <lineage>
        <taxon>Bacteria</taxon>
        <taxon>Pseudomonadati</taxon>
        <taxon>Pseudomonadota</taxon>
        <taxon>Betaproteobacteria</taxon>
        <taxon>Neisseriales</taxon>
        <taxon>Chitinibacteraceae</taxon>
        <taxon>Silvimonas</taxon>
    </lineage>
</organism>
<dbReference type="AlphaFoldDB" id="A0A840REA1"/>
<name>A0A840REA1_9NEIS</name>
<keyword evidence="2" id="KW-1185">Reference proteome</keyword>
<comment type="caution">
    <text evidence="1">The sequence shown here is derived from an EMBL/GenBank/DDBJ whole genome shotgun (WGS) entry which is preliminary data.</text>
</comment>
<reference evidence="1 2" key="1">
    <citation type="submission" date="2020-08" db="EMBL/GenBank/DDBJ databases">
        <title>Genomic Encyclopedia of Type Strains, Phase IV (KMG-IV): sequencing the most valuable type-strain genomes for metagenomic binning, comparative biology and taxonomic classification.</title>
        <authorList>
            <person name="Goeker M."/>
        </authorList>
    </citation>
    <scope>NUCLEOTIDE SEQUENCE [LARGE SCALE GENOMIC DNA]</scope>
    <source>
        <strain evidence="1 2">DSM 18233</strain>
    </source>
</reference>
<evidence type="ECO:0000313" key="1">
    <source>
        <dbReference type="EMBL" id="MBB5191655.1"/>
    </source>
</evidence>
<proteinExistence type="predicted"/>
<dbReference type="Proteomes" id="UP000543030">
    <property type="component" value="Unassembled WGS sequence"/>
</dbReference>
<dbReference type="Gene3D" id="3.30.70.100">
    <property type="match status" value="1"/>
</dbReference>
<evidence type="ECO:0000313" key="2">
    <source>
        <dbReference type="Proteomes" id="UP000543030"/>
    </source>
</evidence>
<protein>
    <recommendedName>
        <fullName evidence="3">Antibiotic biosynthesis monooxygenase</fullName>
    </recommendedName>
</protein>